<reference evidence="2 3" key="1">
    <citation type="journal article" date="2007" name="PLoS Genet.">
        <title>A tale of two oxidation states: bacterial colonization of arsenic-rich environments.</title>
        <authorList>
            <person name="Muller D."/>
            <person name="Medigue C."/>
            <person name="Koechler S."/>
            <person name="Barbe V."/>
            <person name="Barakat M."/>
            <person name="Talla E."/>
            <person name="Bonnefoy V."/>
            <person name="Krin E."/>
            <person name="Arsene-Ploetze F."/>
            <person name="Carapito C."/>
            <person name="Chandler M."/>
            <person name="Cournoyer B."/>
            <person name="Cruveiller S."/>
            <person name="Dossat C."/>
            <person name="Duval S."/>
            <person name="Heymann M."/>
            <person name="Leize E."/>
            <person name="Lieutaud A."/>
            <person name="Lievremont D."/>
            <person name="Makita Y."/>
            <person name="Mangenot S."/>
            <person name="Nitschke W."/>
            <person name="Ortet P."/>
            <person name="Perdrial N."/>
            <person name="Schoepp B."/>
            <person name="Siguier N."/>
            <person name="Simeonova D.D."/>
            <person name="Rouy Z."/>
            <person name="Segurens B."/>
            <person name="Turlin E."/>
            <person name="Vallenet D."/>
            <person name="Van Dorsselaer A."/>
            <person name="Weiss S."/>
            <person name="Weissenbach J."/>
            <person name="Lett M.C."/>
            <person name="Danchin A."/>
            <person name="Bertin P.N."/>
        </authorList>
    </citation>
    <scope>NUCLEOTIDE SEQUENCE [LARGE SCALE GENOMIC DNA]</scope>
    <source>
        <strain evidence="3">ULPAs1</strain>
    </source>
</reference>
<gene>
    <name evidence="2" type="ordered locus">HEAR2897</name>
</gene>
<dbReference type="Pfam" id="PF03473">
    <property type="entry name" value="MOSC"/>
    <property type="match status" value="1"/>
</dbReference>
<accession>A4G924</accession>
<dbReference type="SUPFAM" id="SSF141673">
    <property type="entry name" value="MOSC N-terminal domain-like"/>
    <property type="match status" value="1"/>
</dbReference>
<name>A4G924_HERAR</name>
<dbReference type="EMBL" id="CU207211">
    <property type="protein sequence ID" value="CAL63011.1"/>
    <property type="molecule type" value="Genomic_DNA"/>
</dbReference>
<sequence length="283" mass="31667">MPILTELNLYPIKSCAGISLREATLTPAGLMSQHIYDREWMIVDVNGQALTQREFPRMALIEPRIKADTMELRSPGMLRFEVLLDLPDPADEKIIRVKVWDDEVDAYDCDETTALWFSNALGTACRLVRFHPNAQRSANKEWTDGRDVPALFSDGFPMLVIGTGSLADLNEKLVAQGRSALPMNRFRPSMVFSDIAPFEEDFARQYKLGEASLKPVKPCPRCPIPSIDQATGEIGPDPLDILRTYRVDPKVDDSITFGMNTILLNGAGQVVRVGQHVDMELDF</sequence>
<dbReference type="PANTHER" id="PTHR14237">
    <property type="entry name" value="MOLYBDOPTERIN COFACTOR SULFURASE MOSC"/>
    <property type="match status" value="1"/>
</dbReference>
<dbReference type="PROSITE" id="PS51340">
    <property type="entry name" value="MOSC"/>
    <property type="match status" value="1"/>
</dbReference>
<keyword evidence="3" id="KW-1185">Reference proteome</keyword>
<dbReference type="GO" id="GO:0003824">
    <property type="term" value="F:catalytic activity"/>
    <property type="evidence" value="ECO:0007669"/>
    <property type="project" value="InterPro"/>
</dbReference>
<dbReference type="InterPro" id="IPR005303">
    <property type="entry name" value="MOCOS_middle"/>
</dbReference>
<dbReference type="HOGENOM" id="CLU_028286_0_0_4"/>
<evidence type="ECO:0000313" key="2">
    <source>
        <dbReference type="EMBL" id="CAL63011.1"/>
    </source>
</evidence>
<dbReference type="KEGG" id="har:HEAR2897"/>
<dbReference type="SUPFAM" id="SSF50800">
    <property type="entry name" value="PK beta-barrel domain-like"/>
    <property type="match status" value="1"/>
</dbReference>
<feature type="domain" description="MOSC" evidence="1">
    <location>
        <begin position="125"/>
        <end position="280"/>
    </location>
</feature>
<dbReference type="eggNOG" id="COG3217">
    <property type="taxonomic scope" value="Bacteria"/>
</dbReference>
<dbReference type="OrthoDB" id="581532at2"/>
<dbReference type="InterPro" id="IPR005302">
    <property type="entry name" value="MoCF_Sase_C"/>
</dbReference>
<protein>
    <submittedName>
        <fullName evidence="2">Molybdopterin cofactor sulfurase-related</fullName>
    </submittedName>
</protein>
<evidence type="ECO:0000313" key="3">
    <source>
        <dbReference type="Proteomes" id="UP000006697"/>
    </source>
</evidence>
<dbReference type="PANTHER" id="PTHR14237:SF19">
    <property type="entry name" value="MITOCHONDRIAL AMIDOXIME REDUCING COMPONENT 1"/>
    <property type="match status" value="1"/>
</dbReference>
<organism evidence="2 3">
    <name type="scientific">Herminiimonas arsenicoxydans</name>
    <dbReference type="NCBI Taxonomy" id="204773"/>
    <lineage>
        <taxon>Bacteria</taxon>
        <taxon>Pseudomonadati</taxon>
        <taxon>Pseudomonadota</taxon>
        <taxon>Betaproteobacteria</taxon>
        <taxon>Burkholderiales</taxon>
        <taxon>Oxalobacteraceae</taxon>
        <taxon>Herminiimonas</taxon>
    </lineage>
</organism>
<evidence type="ECO:0000259" key="1">
    <source>
        <dbReference type="PROSITE" id="PS51340"/>
    </source>
</evidence>
<dbReference type="GO" id="GO:0030151">
    <property type="term" value="F:molybdenum ion binding"/>
    <property type="evidence" value="ECO:0007669"/>
    <property type="project" value="InterPro"/>
</dbReference>
<dbReference type="STRING" id="204773.HEAR2897"/>
<dbReference type="Proteomes" id="UP000006697">
    <property type="component" value="Chromosome"/>
</dbReference>
<proteinExistence type="predicted"/>
<dbReference type="AlphaFoldDB" id="A4G924"/>
<dbReference type="Pfam" id="PF03476">
    <property type="entry name" value="MOSC_N"/>
    <property type="match status" value="1"/>
</dbReference>
<dbReference type="GO" id="GO:0030170">
    <property type="term" value="F:pyridoxal phosphate binding"/>
    <property type="evidence" value="ECO:0007669"/>
    <property type="project" value="InterPro"/>
</dbReference>
<dbReference type="InterPro" id="IPR011037">
    <property type="entry name" value="Pyrv_Knase-like_insert_dom_sf"/>
</dbReference>